<dbReference type="PANTHER" id="PTHR15020">
    <property type="entry name" value="FLAVIN REDUCTASE-RELATED"/>
    <property type="match status" value="1"/>
</dbReference>
<dbReference type="KEGG" id="gry:D7I44_00150"/>
<dbReference type="SMART" id="SM00859">
    <property type="entry name" value="Semialdhyde_dh"/>
    <property type="match status" value="1"/>
</dbReference>
<dbReference type="InterPro" id="IPR016040">
    <property type="entry name" value="NAD(P)-bd_dom"/>
</dbReference>
<evidence type="ECO:0000313" key="3">
    <source>
        <dbReference type="Proteomes" id="UP000275069"/>
    </source>
</evidence>
<evidence type="ECO:0000259" key="1">
    <source>
        <dbReference type="SMART" id="SM00859"/>
    </source>
</evidence>
<dbReference type="Proteomes" id="UP000275069">
    <property type="component" value="Chromosome"/>
</dbReference>
<evidence type="ECO:0000313" key="2">
    <source>
        <dbReference type="EMBL" id="AYG02099.1"/>
    </source>
</evidence>
<dbReference type="GO" id="GO:0016620">
    <property type="term" value="F:oxidoreductase activity, acting on the aldehyde or oxo group of donors, NAD or NADP as acceptor"/>
    <property type="evidence" value="ECO:0007669"/>
    <property type="project" value="InterPro"/>
</dbReference>
<dbReference type="GO" id="GO:0051287">
    <property type="term" value="F:NAD binding"/>
    <property type="evidence" value="ECO:0007669"/>
    <property type="project" value="InterPro"/>
</dbReference>
<feature type="domain" description="Semialdehyde dehydrogenase NAD-binding" evidence="1">
    <location>
        <begin position="3"/>
        <end position="109"/>
    </location>
</feature>
<name>A0A387BLK8_9MICO</name>
<dbReference type="InterPro" id="IPR000534">
    <property type="entry name" value="Semialdehyde_DH_NAD-bd"/>
</dbReference>
<dbReference type="OrthoDB" id="4248066at2"/>
<gene>
    <name evidence="2" type="ORF">D7I44_00150</name>
</gene>
<sequence>MARVAIIGAHGKVGQELMRELYDAGHDFVGVARGEESAEDIFRLGGEGVTLDLEQADAETLAGALAGCDAVIFTAGAGANSGVERKRTVDYGASVLTIAACQAAGIRRLIQISAAGVDDPSTATVVPDPQWAAYVAAKRDADAELRASGLDWTILRPTALTTAEGTGLIELAESVDRASGSIPRADVAATVIAVLDNPGSIGEQWELTGGSTPVAEAVARLS</sequence>
<dbReference type="AlphaFoldDB" id="A0A387BLK8"/>
<dbReference type="RefSeq" id="WP_120787633.1">
    <property type="nucleotide sequence ID" value="NZ_CP032624.1"/>
</dbReference>
<protein>
    <submittedName>
        <fullName evidence="2">SDR family oxidoreductase</fullName>
    </submittedName>
</protein>
<dbReference type="Gene3D" id="3.40.50.720">
    <property type="entry name" value="NAD(P)-binding Rossmann-like Domain"/>
    <property type="match status" value="1"/>
</dbReference>
<dbReference type="CDD" id="cd05243">
    <property type="entry name" value="SDR_a5"/>
    <property type="match status" value="1"/>
</dbReference>
<dbReference type="Pfam" id="PF13460">
    <property type="entry name" value="NAD_binding_10"/>
    <property type="match status" value="1"/>
</dbReference>
<organism evidence="2 3">
    <name type="scientific">Gryllotalpicola protaetiae</name>
    <dbReference type="NCBI Taxonomy" id="2419771"/>
    <lineage>
        <taxon>Bacteria</taxon>
        <taxon>Bacillati</taxon>
        <taxon>Actinomycetota</taxon>
        <taxon>Actinomycetes</taxon>
        <taxon>Micrococcales</taxon>
        <taxon>Microbacteriaceae</taxon>
        <taxon>Gryllotalpicola</taxon>
    </lineage>
</organism>
<accession>A0A387BLK8</accession>
<dbReference type="EMBL" id="CP032624">
    <property type="protein sequence ID" value="AYG02099.1"/>
    <property type="molecule type" value="Genomic_DNA"/>
</dbReference>
<keyword evidence="3" id="KW-1185">Reference proteome</keyword>
<reference evidence="2 3" key="1">
    <citation type="submission" date="2018-09" db="EMBL/GenBank/DDBJ databases">
        <title>Genome sequencing of strain 2DFW10M-5.</title>
        <authorList>
            <person name="Heo J."/>
            <person name="Kim S.-J."/>
            <person name="Kwon S.-W."/>
        </authorList>
    </citation>
    <scope>NUCLEOTIDE SEQUENCE [LARGE SCALE GENOMIC DNA]</scope>
    <source>
        <strain evidence="2 3">2DFW10M-5</strain>
    </source>
</reference>
<proteinExistence type="predicted"/>
<dbReference type="SUPFAM" id="SSF51735">
    <property type="entry name" value="NAD(P)-binding Rossmann-fold domains"/>
    <property type="match status" value="1"/>
</dbReference>
<dbReference type="PANTHER" id="PTHR15020:SF50">
    <property type="entry name" value="UPF0659 PROTEIN YMR090W"/>
    <property type="match status" value="1"/>
</dbReference>
<dbReference type="InterPro" id="IPR036291">
    <property type="entry name" value="NAD(P)-bd_dom_sf"/>
</dbReference>